<reference evidence="2" key="1">
    <citation type="submission" date="2015-12" db="EMBL/GenBank/DDBJ databases">
        <title>De novo transcriptome assembly of four potential Pierce s Disease insect vectors from Arizona vineyards.</title>
        <authorList>
            <person name="Tassone E.E."/>
        </authorList>
    </citation>
    <scope>NUCLEOTIDE SEQUENCE</scope>
</reference>
<feature type="compositionally biased region" description="Polar residues" evidence="1">
    <location>
        <begin position="199"/>
        <end position="218"/>
    </location>
</feature>
<feature type="compositionally biased region" description="Basic and acidic residues" evidence="1">
    <location>
        <begin position="95"/>
        <end position="107"/>
    </location>
</feature>
<feature type="compositionally biased region" description="Basic and acidic residues" evidence="1">
    <location>
        <begin position="439"/>
        <end position="452"/>
    </location>
</feature>
<feature type="compositionally biased region" description="Polar residues" evidence="1">
    <location>
        <begin position="453"/>
        <end position="463"/>
    </location>
</feature>
<feature type="compositionally biased region" description="Polar residues" evidence="1">
    <location>
        <begin position="381"/>
        <end position="405"/>
    </location>
</feature>
<dbReference type="AlphaFoldDB" id="A0A1B6CY48"/>
<sequence>MSNYRNYLDRSSRFGSSSYRPINSYRSIPSVTTRAAAVESSHKYSVGDTKLYETAYSPSQEIPTLRYGNSSRFGKPIARSPISEKSPTIFGVSSSKDKTIVDEKDKQPTTQPTTVTLVTRGTSPSLPPNSAYLRTKRAEMEKTIQKKVKKINVKPQMTTKETQTEDILLTKSGNGENKTLIKKSSSSTSSYTPRYSGGIYTTSSPRYTPRVSSHSYSRPTDLPFRSTSVRKSPSQTSPIDITTSKTITDENKVLKGEIKDSDLKHFRSTDLPLIASNKPLMEIDNHSTNIKNNNGSTIEITIPGSITIIDKTNSNETVAQTKVPKLLKNSFNKLSYPDKSKLSPTVSKIESVNPIVLNKDFRKSVLNMDLTNNLLEKKCHQSNNMRPLTESKSLSSMKVNTLVKQTKSDRESEVVSESNSSESSSSETSNGESSVTQSSEEKESRSKLKKSDNSSQSCHLEENSYNMSAVNKTLEAKQIITRTLAPITNAVMKVKNISSSNDEFSDNSKKFKKGKLNPSSSS</sequence>
<feature type="region of interest" description="Disordered" evidence="1">
    <location>
        <begin position="496"/>
        <end position="522"/>
    </location>
</feature>
<organism evidence="2">
    <name type="scientific">Clastoptera arizonana</name>
    <name type="common">Arizona spittle bug</name>
    <dbReference type="NCBI Taxonomy" id="38151"/>
    <lineage>
        <taxon>Eukaryota</taxon>
        <taxon>Metazoa</taxon>
        <taxon>Ecdysozoa</taxon>
        <taxon>Arthropoda</taxon>
        <taxon>Hexapoda</taxon>
        <taxon>Insecta</taxon>
        <taxon>Pterygota</taxon>
        <taxon>Neoptera</taxon>
        <taxon>Paraneoptera</taxon>
        <taxon>Hemiptera</taxon>
        <taxon>Auchenorrhyncha</taxon>
        <taxon>Cercopoidea</taxon>
        <taxon>Clastopteridae</taxon>
        <taxon>Clastoptera</taxon>
    </lineage>
</organism>
<dbReference type="EMBL" id="GEDC01019125">
    <property type="protein sequence ID" value="JAS18173.1"/>
    <property type="molecule type" value="Transcribed_RNA"/>
</dbReference>
<gene>
    <name evidence="2" type="ORF">g.24139</name>
</gene>
<evidence type="ECO:0000313" key="2">
    <source>
        <dbReference type="EMBL" id="JAS18173.1"/>
    </source>
</evidence>
<evidence type="ECO:0000256" key="1">
    <source>
        <dbReference type="SAM" id="MobiDB-lite"/>
    </source>
</evidence>
<proteinExistence type="predicted"/>
<accession>A0A1B6CY48</accession>
<feature type="non-terminal residue" evidence="2">
    <location>
        <position position="522"/>
    </location>
</feature>
<feature type="compositionally biased region" description="Low complexity" evidence="1">
    <location>
        <begin position="184"/>
        <end position="196"/>
    </location>
</feature>
<name>A0A1B6CY48_9HEMI</name>
<feature type="region of interest" description="Disordered" evidence="1">
    <location>
        <begin position="377"/>
        <end position="463"/>
    </location>
</feature>
<feature type="compositionally biased region" description="Low complexity" evidence="1">
    <location>
        <begin position="415"/>
        <end position="438"/>
    </location>
</feature>
<feature type="region of interest" description="Disordered" evidence="1">
    <location>
        <begin position="78"/>
        <end position="110"/>
    </location>
</feature>
<feature type="region of interest" description="Disordered" evidence="1">
    <location>
        <begin position="176"/>
        <end position="241"/>
    </location>
</feature>
<feature type="compositionally biased region" description="Polar residues" evidence="1">
    <location>
        <begin position="225"/>
        <end position="241"/>
    </location>
</feature>
<protein>
    <submittedName>
        <fullName evidence="2">Uncharacterized protein</fullName>
    </submittedName>
</protein>
<feature type="compositionally biased region" description="Polar residues" evidence="1">
    <location>
        <begin position="83"/>
        <end position="94"/>
    </location>
</feature>